<dbReference type="AlphaFoldDB" id="A0A0M9GMB9"/>
<dbReference type="PROSITE" id="PS50076">
    <property type="entry name" value="DNAJ_2"/>
    <property type="match status" value="1"/>
</dbReference>
<dbReference type="Gene3D" id="2.60.260.20">
    <property type="entry name" value="Urease metallochaperone UreE, N-terminal domain"/>
    <property type="match status" value="2"/>
</dbReference>
<dbReference type="InterPro" id="IPR001623">
    <property type="entry name" value="DnaJ_domain"/>
</dbReference>
<evidence type="ECO:0000313" key="4">
    <source>
        <dbReference type="EMBL" id="KPB01140.1"/>
    </source>
</evidence>
<dbReference type="Pfam" id="PF00226">
    <property type="entry name" value="DnaJ"/>
    <property type="match status" value="1"/>
</dbReference>
<dbReference type="SUPFAM" id="SSF46565">
    <property type="entry name" value="Chaperone J-domain"/>
    <property type="match status" value="1"/>
</dbReference>
<dbReference type="OrthoDB" id="9779889at2"/>
<dbReference type="InterPro" id="IPR008971">
    <property type="entry name" value="HSP40/DnaJ_pept-bd"/>
</dbReference>
<keyword evidence="1" id="KW-0143">Chaperone</keyword>
<feature type="compositionally biased region" description="Gly residues" evidence="2">
    <location>
        <begin position="115"/>
        <end position="124"/>
    </location>
</feature>
<organism evidence="4 5">
    <name type="scientific">Ahrensia marina</name>
    <dbReference type="NCBI Taxonomy" id="1514904"/>
    <lineage>
        <taxon>Bacteria</taxon>
        <taxon>Pseudomonadati</taxon>
        <taxon>Pseudomonadota</taxon>
        <taxon>Alphaproteobacteria</taxon>
        <taxon>Hyphomicrobiales</taxon>
        <taxon>Ahrensiaceae</taxon>
        <taxon>Ahrensia</taxon>
    </lineage>
</organism>
<dbReference type="Proteomes" id="UP000038011">
    <property type="component" value="Unassembled WGS sequence"/>
</dbReference>
<dbReference type="STRING" id="1514904.SU32_09575"/>
<proteinExistence type="predicted"/>
<dbReference type="SUPFAM" id="SSF49493">
    <property type="entry name" value="HSP40/DnaJ peptide-binding domain"/>
    <property type="match status" value="2"/>
</dbReference>
<dbReference type="PANTHER" id="PTHR44145">
    <property type="entry name" value="DNAJ HOMOLOG SUBFAMILY A MEMBER 3, MITOCHONDRIAL"/>
    <property type="match status" value="1"/>
</dbReference>
<evidence type="ECO:0000256" key="2">
    <source>
        <dbReference type="SAM" id="MobiDB-lite"/>
    </source>
</evidence>
<feature type="domain" description="J" evidence="3">
    <location>
        <begin position="3"/>
        <end position="68"/>
    </location>
</feature>
<dbReference type="PRINTS" id="PR00625">
    <property type="entry name" value="JDOMAIN"/>
</dbReference>
<dbReference type="Pfam" id="PF01556">
    <property type="entry name" value="DnaJ_C"/>
    <property type="match status" value="1"/>
</dbReference>
<dbReference type="Gene3D" id="1.10.287.110">
    <property type="entry name" value="DnaJ domain"/>
    <property type="match status" value="1"/>
</dbReference>
<keyword evidence="5" id="KW-1185">Reference proteome</keyword>
<dbReference type="InterPro" id="IPR036869">
    <property type="entry name" value="J_dom_sf"/>
</dbReference>
<dbReference type="RefSeq" id="WP_053999137.1">
    <property type="nucleotide sequence ID" value="NZ_JXMU01000013.1"/>
</dbReference>
<dbReference type="InterPro" id="IPR051938">
    <property type="entry name" value="Apopto_cytoskel_mod"/>
</dbReference>
<name>A0A0M9GMB9_9HYPH</name>
<dbReference type="PANTHER" id="PTHR44145:SF3">
    <property type="entry name" value="DNAJ HOMOLOG SUBFAMILY A MEMBER 3, MITOCHONDRIAL"/>
    <property type="match status" value="1"/>
</dbReference>
<gene>
    <name evidence="4" type="ORF">SU32_09575</name>
</gene>
<dbReference type="CDD" id="cd10747">
    <property type="entry name" value="DnaJ_C"/>
    <property type="match status" value="1"/>
</dbReference>
<evidence type="ECO:0000313" key="5">
    <source>
        <dbReference type="Proteomes" id="UP000038011"/>
    </source>
</evidence>
<evidence type="ECO:0000259" key="3">
    <source>
        <dbReference type="PROSITE" id="PS50076"/>
    </source>
</evidence>
<accession>A0A0M9GMB9</accession>
<dbReference type="EMBL" id="JXMU01000013">
    <property type="protein sequence ID" value="KPB01140.1"/>
    <property type="molecule type" value="Genomic_DNA"/>
</dbReference>
<protein>
    <recommendedName>
        <fullName evidence="3">J domain-containing protein</fullName>
    </recommendedName>
</protein>
<dbReference type="GO" id="GO:0051082">
    <property type="term" value="F:unfolded protein binding"/>
    <property type="evidence" value="ECO:0007669"/>
    <property type="project" value="InterPro"/>
</dbReference>
<feature type="region of interest" description="Disordered" evidence="2">
    <location>
        <begin position="115"/>
        <end position="140"/>
    </location>
</feature>
<sequence length="306" mass="32529">MRDPYAVLGVSKQATSGEIKSAFRKLAKKYHPDANKDDPKAQERFGEISSAYEILGDENKRKQFDRGEIDSSGRETHGFGGGDPFAGFRQRGGSSGGGFDAEDILKTMFGGGASTRGGFGGGDPFGSARPRQRQAQPPKGKDIEVTLPVTALDILDGGKARLKLPDGRAVAVTIPEGVENGQTIRLKGQGHPGPAGHRGDILAKVSFKTENGFRIESPHVVMDVDVPLATAVIGGKVTVSTPQGKIALKVAPWSNSGTAMRLKGRGLPKKANGNGDLIAILRIVMDDNDRSTLESIFDRRNETVEP</sequence>
<dbReference type="InterPro" id="IPR002939">
    <property type="entry name" value="DnaJ_C"/>
</dbReference>
<dbReference type="SMART" id="SM00271">
    <property type="entry name" value="DnaJ"/>
    <property type="match status" value="1"/>
</dbReference>
<feature type="region of interest" description="Disordered" evidence="2">
    <location>
        <begin position="56"/>
        <end position="96"/>
    </location>
</feature>
<dbReference type="PATRIC" id="fig|1514904.3.peg.745"/>
<dbReference type="CDD" id="cd06257">
    <property type="entry name" value="DnaJ"/>
    <property type="match status" value="1"/>
</dbReference>
<feature type="compositionally biased region" description="Basic and acidic residues" evidence="2">
    <location>
        <begin position="57"/>
        <end position="77"/>
    </location>
</feature>
<dbReference type="GO" id="GO:0006457">
    <property type="term" value="P:protein folding"/>
    <property type="evidence" value="ECO:0007669"/>
    <property type="project" value="InterPro"/>
</dbReference>
<evidence type="ECO:0000256" key="1">
    <source>
        <dbReference type="ARBA" id="ARBA00023186"/>
    </source>
</evidence>
<comment type="caution">
    <text evidence="4">The sequence shown here is derived from an EMBL/GenBank/DDBJ whole genome shotgun (WGS) entry which is preliminary data.</text>
</comment>
<reference evidence="4 5" key="1">
    <citation type="submission" date="2015-01" db="EMBL/GenBank/DDBJ databases">
        <title>Ahrensia donghaiensis sp. nov., a novel dimethylsulphoniopropionate-cleavage bacterium isolated from seawater and emended descriptions of the genus Ahrensia and Ahrensia kielensis.</title>
        <authorList>
            <person name="Liu J."/>
        </authorList>
    </citation>
    <scope>NUCLEOTIDE SEQUENCE [LARGE SCALE GENOMIC DNA]</scope>
    <source>
        <strain evidence="4 5">LZD062</strain>
    </source>
</reference>